<evidence type="ECO:0000313" key="1">
    <source>
        <dbReference type="EMBL" id="MBR0662700.1"/>
    </source>
</evidence>
<keyword evidence="1" id="KW-0966">Cell projection</keyword>
<evidence type="ECO:0000313" key="2">
    <source>
        <dbReference type="Proteomes" id="UP001138708"/>
    </source>
</evidence>
<keyword evidence="1" id="KW-0282">Flagellum</keyword>
<dbReference type="EMBL" id="JAAEDK010000147">
    <property type="protein sequence ID" value="MBR0662700.1"/>
    <property type="molecule type" value="Genomic_DNA"/>
</dbReference>
<reference evidence="1" key="1">
    <citation type="submission" date="2020-01" db="EMBL/GenBank/DDBJ databases">
        <authorList>
            <person name="Rat A."/>
        </authorList>
    </citation>
    <scope>NUCLEOTIDE SEQUENCE</scope>
    <source>
        <strain evidence="1">LMG 31161</strain>
    </source>
</reference>
<comment type="caution">
    <text evidence="1">The sequence shown here is derived from an EMBL/GenBank/DDBJ whole genome shotgun (WGS) entry which is preliminary data.</text>
</comment>
<protein>
    <submittedName>
        <fullName evidence="1">Flagellar M-ring protein FliF</fullName>
    </submittedName>
</protein>
<organism evidence="1 2">
    <name type="scientific">Neoroseomonas oryzicola</name>
    <dbReference type="NCBI Taxonomy" id="535904"/>
    <lineage>
        <taxon>Bacteria</taxon>
        <taxon>Pseudomonadati</taxon>
        <taxon>Pseudomonadota</taxon>
        <taxon>Alphaproteobacteria</taxon>
        <taxon>Acetobacterales</taxon>
        <taxon>Acetobacteraceae</taxon>
        <taxon>Neoroseomonas</taxon>
    </lineage>
</organism>
<name>A0A9X9WQU0_9PROT</name>
<gene>
    <name evidence="1" type="ORF">GXW75_25875</name>
</gene>
<accession>A0A9X9WQU0</accession>
<keyword evidence="1" id="KW-0969">Cilium</keyword>
<proteinExistence type="predicted"/>
<reference evidence="1" key="2">
    <citation type="journal article" date="2021" name="Syst. Appl. Microbiol.">
        <title>Roseomonas hellenica sp. nov., isolated from roots of wild-growing Alkanna tinctoria.</title>
        <authorList>
            <person name="Rat A."/>
            <person name="Naranjo H.D."/>
            <person name="Lebbe L."/>
            <person name="Cnockaert M."/>
            <person name="Krigas N."/>
            <person name="Grigoriadou K."/>
            <person name="Maloupa E."/>
            <person name="Willems A."/>
        </authorList>
    </citation>
    <scope>NUCLEOTIDE SEQUENCE</scope>
    <source>
        <strain evidence="1">LMG 31161</strain>
    </source>
</reference>
<dbReference type="AlphaFoldDB" id="A0A9X9WQU0"/>
<feature type="non-terminal residue" evidence="1">
    <location>
        <position position="1"/>
    </location>
</feature>
<dbReference type="Proteomes" id="UP001138708">
    <property type="component" value="Unassembled WGS sequence"/>
</dbReference>
<sequence>AAAAAGALPGAAGETPALEGSEAMVSLGMVEGQMRASSITRMQDLVERHPDESLTVVRRWMTPEGA</sequence>